<keyword evidence="1" id="KW-0732">Signal</keyword>
<dbReference type="InterPro" id="IPR032075">
    <property type="entry name" value="PI-PLC-C1"/>
</dbReference>
<dbReference type="PANTHER" id="PTHR13593:SF140">
    <property type="entry name" value="PLC-LIKE PHOSPHODIESTERASE"/>
    <property type="match status" value="1"/>
</dbReference>
<evidence type="ECO:0008006" key="4">
    <source>
        <dbReference type="Google" id="ProtNLM"/>
    </source>
</evidence>
<evidence type="ECO:0000256" key="1">
    <source>
        <dbReference type="SAM" id="SignalP"/>
    </source>
</evidence>
<dbReference type="Gene3D" id="3.20.20.190">
    <property type="entry name" value="Phosphatidylinositol (PI) phosphodiesterase"/>
    <property type="match status" value="1"/>
</dbReference>
<dbReference type="eggNOG" id="COG0121">
    <property type="taxonomic scope" value="Bacteria"/>
</dbReference>
<comment type="caution">
    <text evidence="2">The sequence shown here is derived from an EMBL/GenBank/DDBJ whole genome shotgun (WGS) entry which is preliminary data.</text>
</comment>
<reference evidence="2 3" key="1">
    <citation type="submission" date="2013-09" db="EMBL/GenBank/DDBJ databases">
        <authorList>
            <person name="Zeng Z."/>
            <person name="Chen C."/>
        </authorList>
    </citation>
    <scope>NUCLEOTIDE SEQUENCE [LARGE SCALE GENOMIC DNA]</scope>
    <source>
        <strain evidence="2 3">WB 3.3-2</strain>
    </source>
</reference>
<feature type="chain" id="PRO_5001991550" description="Calcium-dependent phosphoinositide phospholipase C" evidence="1">
    <location>
        <begin position="23"/>
        <end position="360"/>
    </location>
</feature>
<dbReference type="PROSITE" id="PS50007">
    <property type="entry name" value="PIPLC_X_DOMAIN"/>
    <property type="match status" value="1"/>
</dbReference>
<dbReference type="InterPro" id="IPR017946">
    <property type="entry name" value="PLC-like_Pdiesterase_TIM-brl"/>
</dbReference>
<dbReference type="Pfam" id="PF16670">
    <property type="entry name" value="PI-PLC-C1"/>
    <property type="match status" value="1"/>
</dbReference>
<dbReference type="GO" id="GO:0006629">
    <property type="term" value="P:lipid metabolic process"/>
    <property type="evidence" value="ECO:0007669"/>
    <property type="project" value="InterPro"/>
</dbReference>
<accession>A0A0A2M1U8</accession>
<dbReference type="AlphaFoldDB" id="A0A0A2M1U8"/>
<sequence length="360" mass="40372">MKPIVTALTLLISGVSFFNAHAQDDNLKLNQIQVIGSHNSYKKAIEPALYKAISAKDTANQLSGLQYEHIDIIKQLDMGLRNLEIDINADSKGGKYAHPKGLDLAKPEQPYDPDGVMNKPGFKVFHVTDIDFRTSSYTFEDLLQKLKTWSDAHPGHIPVFITLEPKDGDANRFGTVPEMFTPKLFDEVDAVIRKNLGANKLITPDMVRGNYKTLEEAVLKGNWPTLKEAKGKFFFILDNSDKKRDLYMQGHPSLKGRVVFVNAKPGTPEAAAMFRNNSEDATIPDLVKKGYIIRTRADSDTKEARANDYTHFEAAKKSGAQIITTDYYMPSKFFNSPYHIKFDEGGYVRVNPLIGVVKKK</sequence>
<feature type="signal peptide" evidence="1">
    <location>
        <begin position="1"/>
        <end position="22"/>
    </location>
</feature>
<protein>
    <recommendedName>
        <fullName evidence="4">Calcium-dependent phosphoinositide phospholipase C</fullName>
    </recommendedName>
</protein>
<dbReference type="STRING" id="1121895.GCA_000378485_01296"/>
<evidence type="ECO:0000313" key="3">
    <source>
        <dbReference type="Proteomes" id="UP000030152"/>
    </source>
</evidence>
<proteinExistence type="predicted"/>
<name>A0A0A2M1U8_9FLAO</name>
<dbReference type="PANTHER" id="PTHR13593">
    <property type="match status" value="1"/>
</dbReference>
<evidence type="ECO:0000313" key="2">
    <source>
        <dbReference type="EMBL" id="KGO85453.1"/>
    </source>
</evidence>
<gene>
    <name evidence="2" type="ORF">Q765_16090</name>
</gene>
<keyword evidence="3" id="KW-1185">Reference proteome</keyword>
<dbReference type="SUPFAM" id="SSF51695">
    <property type="entry name" value="PLC-like phosphodiesterases"/>
    <property type="match status" value="1"/>
</dbReference>
<dbReference type="InterPro" id="IPR051057">
    <property type="entry name" value="PI-PLC_domain"/>
</dbReference>
<dbReference type="OrthoDB" id="195526at2"/>
<dbReference type="EMBL" id="JRLX01000021">
    <property type="protein sequence ID" value="KGO85453.1"/>
    <property type="molecule type" value="Genomic_DNA"/>
</dbReference>
<dbReference type="RefSeq" id="WP_020212434.1">
    <property type="nucleotide sequence ID" value="NZ_JRLX01000021.1"/>
</dbReference>
<dbReference type="Proteomes" id="UP000030152">
    <property type="component" value="Unassembled WGS sequence"/>
</dbReference>
<organism evidence="2 3">
    <name type="scientific">Flavobacterium rivuli WB 3.3-2 = DSM 21788</name>
    <dbReference type="NCBI Taxonomy" id="1121895"/>
    <lineage>
        <taxon>Bacteria</taxon>
        <taxon>Pseudomonadati</taxon>
        <taxon>Bacteroidota</taxon>
        <taxon>Flavobacteriia</taxon>
        <taxon>Flavobacteriales</taxon>
        <taxon>Flavobacteriaceae</taxon>
        <taxon>Flavobacterium</taxon>
    </lineage>
</organism>
<dbReference type="GO" id="GO:0008081">
    <property type="term" value="F:phosphoric diester hydrolase activity"/>
    <property type="evidence" value="ECO:0007669"/>
    <property type="project" value="InterPro"/>
</dbReference>
<dbReference type="CDD" id="cd08589">
    <property type="entry name" value="PI-PLCc_SaPLC1_like"/>
    <property type="match status" value="1"/>
</dbReference>